<protein>
    <submittedName>
        <fullName evidence="2">General secretion pathway protein I</fullName>
    </submittedName>
</protein>
<reference evidence="2 3" key="1">
    <citation type="submission" date="2015-06" db="EMBL/GenBank/DDBJ databases">
        <title>Draft genome sequence of an Alphaproteobacteria species associated to the Mediterranean sponge Oscarella lobularis.</title>
        <authorList>
            <person name="Jourda C."/>
            <person name="Santini S."/>
            <person name="Claverie J.-M."/>
        </authorList>
    </citation>
    <scope>NUCLEOTIDE SEQUENCE [LARGE SCALE GENOMIC DNA]</scope>
    <source>
        <strain evidence="2">IGS</strain>
    </source>
</reference>
<dbReference type="InterPro" id="IPR012902">
    <property type="entry name" value="N_methyl_site"/>
</dbReference>
<dbReference type="Proteomes" id="UP000037178">
    <property type="component" value="Unassembled WGS sequence"/>
</dbReference>
<keyword evidence="1" id="KW-0812">Transmembrane</keyword>
<accession>A0A0J9E9H0</accession>
<feature type="transmembrane region" description="Helical" evidence="1">
    <location>
        <begin position="12"/>
        <end position="34"/>
    </location>
</feature>
<dbReference type="STRING" id="1675527.AIOL_004424"/>
<dbReference type="Pfam" id="PF07963">
    <property type="entry name" value="N_methyl"/>
    <property type="match status" value="1"/>
</dbReference>
<proteinExistence type="predicted"/>
<organism evidence="2 3">
    <name type="scientific">Candidatus Rhodobacter oscarellae</name>
    <dbReference type="NCBI Taxonomy" id="1675527"/>
    <lineage>
        <taxon>Bacteria</taxon>
        <taxon>Pseudomonadati</taxon>
        <taxon>Pseudomonadota</taxon>
        <taxon>Alphaproteobacteria</taxon>
        <taxon>Rhodobacterales</taxon>
        <taxon>Rhodobacter group</taxon>
        <taxon>Rhodobacter</taxon>
    </lineage>
</organism>
<keyword evidence="1" id="KW-0472">Membrane</keyword>
<gene>
    <name evidence="2" type="ORF">AIOL_004424</name>
</gene>
<evidence type="ECO:0000313" key="3">
    <source>
        <dbReference type="Proteomes" id="UP000037178"/>
    </source>
</evidence>
<sequence>MGATDMRRRLDHGISLVEMVVAVLVLSIGIVAGFQGLNQARRGIGEELPRLMAQQAALNRAAQFQMLGVAGAGTGPTQTALGGIDWHITIETAPTEGGFVEARIRAQAEGHPGALVVVYAPSGPPEP</sequence>
<keyword evidence="3" id="KW-1185">Reference proteome</keyword>
<name>A0A0J9E9H0_9RHOB</name>
<keyword evidence="1" id="KW-1133">Transmembrane helix</keyword>
<comment type="caution">
    <text evidence="2">The sequence shown here is derived from an EMBL/GenBank/DDBJ whole genome shotgun (WGS) entry which is preliminary data.</text>
</comment>
<evidence type="ECO:0000313" key="2">
    <source>
        <dbReference type="EMBL" id="KMW59442.1"/>
    </source>
</evidence>
<evidence type="ECO:0000256" key="1">
    <source>
        <dbReference type="SAM" id="Phobius"/>
    </source>
</evidence>
<dbReference type="PATRIC" id="fig|1675527.3.peg.4627"/>
<dbReference type="AlphaFoldDB" id="A0A0J9E9H0"/>
<dbReference type="EMBL" id="LFTY01000002">
    <property type="protein sequence ID" value="KMW59442.1"/>
    <property type="molecule type" value="Genomic_DNA"/>
</dbReference>